<sequence>MEYKSLAIVSSIVIFGILETLVPFFQYRQNPIKRVIHNLILGLINFLVVNLTVILILNSLWKPTLWRGLFYDINLPWLHFILSFLLLDLYMYTWHRLIHTWGFAWRFHKVHHTDRWMNISTAYRFHTGEVIVANIPKIGLIYLLGITPNAWILYESLFAVSLVFHHSNFALPFKIDKFLSYFIVTPNYHRAHHCQLTKYLNSNYTSLLTIWDLIFQSRYYPPQPESIQLGISEETRDLNFISLLKLPFVSVNKHN</sequence>
<dbReference type="KEGG" id="dfs:HGD76_05165"/>
<keyword evidence="2 5" id="KW-0812">Transmembrane</keyword>
<dbReference type="Pfam" id="PF04116">
    <property type="entry name" value="FA_hydroxylase"/>
    <property type="match status" value="1"/>
</dbReference>
<protein>
    <submittedName>
        <fullName evidence="7">Sterol desaturase family protein</fullName>
    </submittedName>
</protein>
<evidence type="ECO:0000256" key="5">
    <source>
        <dbReference type="SAM" id="Phobius"/>
    </source>
</evidence>
<name>A0A6H2BVU3_DOLFA</name>
<feature type="transmembrane region" description="Helical" evidence="5">
    <location>
        <begin position="73"/>
        <end position="92"/>
    </location>
</feature>
<dbReference type="RefSeq" id="WP_148763214.1">
    <property type="nucleotide sequence ID" value="NZ_CP051206.1"/>
</dbReference>
<keyword evidence="3 5" id="KW-1133">Transmembrane helix</keyword>
<reference evidence="7 8" key="2">
    <citation type="submission" date="2020-04" db="EMBL/GenBank/DDBJ databases">
        <authorList>
            <person name="Fomenkov A."/>
            <person name="Anton B.P."/>
            <person name="Roberts R.J."/>
        </authorList>
    </citation>
    <scope>NUCLEOTIDE SEQUENCE [LARGE SCALE GENOMIC DNA]</scope>
    <source>
        <strain evidence="7 8">CCAP 1403/13f</strain>
    </source>
</reference>
<evidence type="ECO:0000256" key="4">
    <source>
        <dbReference type="ARBA" id="ARBA00023136"/>
    </source>
</evidence>
<dbReference type="GO" id="GO:0016491">
    <property type="term" value="F:oxidoreductase activity"/>
    <property type="evidence" value="ECO:0007669"/>
    <property type="project" value="InterPro"/>
</dbReference>
<evidence type="ECO:0000256" key="3">
    <source>
        <dbReference type="ARBA" id="ARBA00022989"/>
    </source>
</evidence>
<gene>
    <name evidence="7" type="ORF">HGD76_05165</name>
</gene>
<keyword evidence="4 5" id="KW-0472">Membrane</keyword>
<feature type="transmembrane region" description="Helical" evidence="5">
    <location>
        <begin position="6"/>
        <end position="27"/>
    </location>
</feature>
<dbReference type="GO" id="GO:0005506">
    <property type="term" value="F:iron ion binding"/>
    <property type="evidence" value="ECO:0007669"/>
    <property type="project" value="InterPro"/>
</dbReference>
<evidence type="ECO:0000256" key="1">
    <source>
        <dbReference type="ARBA" id="ARBA00004370"/>
    </source>
</evidence>
<feature type="domain" description="Fatty acid hydroxylase" evidence="6">
    <location>
        <begin position="80"/>
        <end position="216"/>
    </location>
</feature>
<dbReference type="InterPro" id="IPR050307">
    <property type="entry name" value="Sterol_Desaturase_Related"/>
</dbReference>
<dbReference type="EMBL" id="CP051206">
    <property type="protein sequence ID" value="QJB43702.1"/>
    <property type="molecule type" value="Genomic_DNA"/>
</dbReference>
<accession>A0A6H2BVU3</accession>
<proteinExistence type="predicted"/>
<dbReference type="Proteomes" id="UP000502433">
    <property type="component" value="Chromosome"/>
</dbReference>
<evidence type="ECO:0000313" key="8">
    <source>
        <dbReference type="Proteomes" id="UP000502433"/>
    </source>
</evidence>
<evidence type="ECO:0000256" key="2">
    <source>
        <dbReference type="ARBA" id="ARBA00022692"/>
    </source>
</evidence>
<dbReference type="InterPro" id="IPR006694">
    <property type="entry name" value="Fatty_acid_hydroxylase"/>
</dbReference>
<feature type="transmembrane region" description="Helical" evidence="5">
    <location>
        <begin position="39"/>
        <end position="61"/>
    </location>
</feature>
<comment type="subcellular location">
    <subcellularLocation>
        <location evidence="1">Membrane</location>
    </subcellularLocation>
</comment>
<reference evidence="7 8" key="1">
    <citation type="submission" date="2020-04" db="EMBL/GenBank/DDBJ databases">
        <title>Genome-Wide Identification of 5-Methylcytosine Sites in Bacterial Genomes By High-Throughput Sequencing of MspJI Restriction Fragments.</title>
        <authorList>
            <person name="Wu V."/>
        </authorList>
    </citation>
    <scope>NUCLEOTIDE SEQUENCE [LARGE SCALE GENOMIC DNA]</scope>
    <source>
        <strain evidence="7 8">CCAP 1403/13f</strain>
    </source>
</reference>
<organism evidence="7 8">
    <name type="scientific">Dolichospermum flos-aquae CCAP 1403/13F</name>
    <dbReference type="NCBI Taxonomy" id="315271"/>
    <lineage>
        <taxon>Bacteria</taxon>
        <taxon>Bacillati</taxon>
        <taxon>Cyanobacteriota</taxon>
        <taxon>Cyanophyceae</taxon>
        <taxon>Nostocales</taxon>
        <taxon>Aphanizomenonaceae</taxon>
        <taxon>Dolichospermum</taxon>
    </lineage>
</organism>
<dbReference type="PANTHER" id="PTHR11863">
    <property type="entry name" value="STEROL DESATURASE"/>
    <property type="match status" value="1"/>
</dbReference>
<dbReference type="AlphaFoldDB" id="A0A6H2BVU3"/>
<evidence type="ECO:0000259" key="6">
    <source>
        <dbReference type="Pfam" id="PF04116"/>
    </source>
</evidence>
<evidence type="ECO:0000313" key="7">
    <source>
        <dbReference type="EMBL" id="QJB43702.1"/>
    </source>
</evidence>
<dbReference type="GO" id="GO:0008610">
    <property type="term" value="P:lipid biosynthetic process"/>
    <property type="evidence" value="ECO:0007669"/>
    <property type="project" value="InterPro"/>
</dbReference>
<dbReference type="GO" id="GO:0016020">
    <property type="term" value="C:membrane"/>
    <property type="evidence" value="ECO:0007669"/>
    <property type="project" value="UniProtKB-SubCell"/>
</dbReference>